<dbReference type="Gene3D" id="3.40.30.10">
    <property type="entry name" value="Glutaredoxin"/>
    <property type="match status" value="1"/>
</dbReference>
<dbReference type="OrthoDB" id="9811352at2"/>
<accession>A0A4U0Q385</accession>
<evidence type="ECO:0000256" key="1">
    <source>
        <dbReference type="ARBA" id="ARBA00004196"/>
    </source>
</evidence>
<organism evidence="7 8">
    <name type="scientific">Chitiniphilus eburneus</name>
    <dbReference type="NCBI Taxonomy" id="2571148"/>
    <lineage>
        <taxon>Bacteria</taxon>
        <taxon>Pseudomonadati</taxon>
        <taxon>Pseudomonadota</taxon>
        <taxon>Betaproteobacteria</taxon>
        <taxon>Neisseriales</taxon>
        <taxon>Chitinibacteraceae</taxon>
        <taxon>Chitiniphilus</taxon>
    </lineage>
</organism>
<protein>
    <submittedName>
        <fullName evidence="7">TlpA family protein disulfide reductase</fullName>
    </submittedName>
</protein>
<dbReference type="Proteomes" id="UP000310016">
    <property type="component" value="Unassembled WGS sequence"/>
</dbReference>
<dbReference type="PANTHER" id="PTHR42852">
    <property type="entry name" value="THIOL:DISULFIDE INTERCHANGE PROTEIN DSBE"/>
    <property type="match status" value="1"/>
</dbReference>
<keyword evidence="4" id="KW-0676">Redox-active center</keyword>
<evidence type="ECO:0000256" key="5">
    <source>
        <dbReference type="SAM" id="SignalP"/>
    </source>
</evidence>
<dbReference type="GO" id="GO:0017004">
    <property type="term" value="P:cytochrome complex assembly"/>
    <property type="evidence" value="ECO:0007669"/>
    <property type="project" value="UniProtKB-KW"/>
</dbReference>
<sequence length="167" mass="18228">MTLLPRLLATTLVAALSLPVAQAAESPLFKTPLHTLDGKRATLAQWRGKPLVVNFWATWCSPCREEIPEFVALQKKYADRVQFVGIAIDDAAAVRAFIKQYKVNYPSLIGEGNAMKAMQVEGNTVGGLPFTALYDAQGNKVAVELGRLKGAKLESLLQPLLQKPKKP</sequence>
<evidence type="ECO:0000313" key="8">
    <source>
        <dbReference type="Proteomes" id="UP000310016"/>
    </source>
</evidence>
<evidence type="ECO:0000256" key="4">
    <source>
        <dbReference type="ARBA" id="ARBA00023284"/>
    </source>
</evidence>
<dbReference type="InterPro" id="IPR013766">
    <property type="entry name" value="Thioredoxin_domain"/>
</dbReference>
<dbReference type="PANTHER" id="PTHR42852:SF6">
    <property type="entry name" value="THIOL:DISULFIDE INTERCHANGE PROTEIN DSBE"/>
    <property type="match status" value="1"/>
</dbReference>
<dbReference type="InterPro" id="IPR036249">
    <property type="entry name" value="Thioredoxin-like_sf"/>
</dbReference>
<dbReference type="PROSITE" id="PS51352">
    <property type="entry name" value="THIOREDOXIN_2"/>
    <property type="match status" value="1"/>
</dbReference>
<gene>
    <name evidence="7" type="ORF">FAZ21_06275</name>
</gene>
<dbReference type="SUPFAM" id="SSF52833">
    <property type="entry name" value="Thioredoxin-like"/>
    <property type="match status" value="1"/>
</dbReference>
<evidence type="ECO:0000313" key="7">
    <source>
        <dbReference type="EMBL" id="TJZ75517.1"/>
    </source>
</evidence>
<evidence type="ECO:0000256" key="3">
    <source>
        <dbReference type="ARBA" id="ARBA00023157"/>
    </source>
</evidence>
<keyword evidence="3" id="KW-1015">Disulfide bond</keyword>
<keyword evidence="8" id="KW-1185">Reference proteome</keyword>
<feature type="domain" description="Thioredoxin" evidence="6">
    <location>
        <begin position="20"/>
        <end position="162"/>
    </location>
</feature>
<feature type="signal peptide" evidence="5">
    <location>
        <begin position="1"/>
        <end position="23"/>
    </location>
</feature>
<reference evidence="7 8" key="1">
    <citation type="submission" date="2019-04" db="EMBL/GenBank/DDBJ databases">
        <title>Chitiniphilus eburnea sp. nov., a novel chitinolytic bacterium isolated from aquaculture sludge.</title>
        <authorList>
            <person name="Sheng M."/>
        </authorList>
    </citation>
    <scope>NUCLEOTIDE SEQUENCE [LARGE SCALE GENOMIC DNA]</scope>
    <source>
        <strain evidence="7 8">HX-2-15</strain>
    </source>
</reference>
<evidence type="ECO:0000256" key="2">
    <source>
        <dbReference type="ARBA" id="ARBA00022748"/>
    </source>
</evidence>
<dbReference type="GO" id="GO:0030313">
    <property type="term" value="C:cell envelope"/>
    <property type="evidence" value="ECO:0007669"/>
    <property type="project" value="UniProtKB-SubCell"/>
</dbReference>
<comment type="caution">
    <text evidence="7">The sequence shown here is derived from an EMBL/GenBank/DDBJ whole genome shotgun (WGS) entry which is preliminary data.</text>
</comment>
<comment type="subcellular location">
    <subcellularLocation>
        <location evidence="1">Cell envelope</location>
    </subcellularLocation>
</comment>
<dbReference type="GO" id="GO:0016491">
    <property type="term" value="F:oxidoreductase activity"/>
    <property type="evidence" value="ECO:0007669"/>
    <property type="project" value="InterPro"/>
</dbReference>
<dbReference type="EMBL" id="SUMF01000004">
    <property type="protein sequence ID" value="TJZ75517.1"/>
    <property type="molecule type" value="Genomic_DNA"/>
</dbReference>
<dbReference type="Pfam" id="PF08534">
    <property type="entry name" value="Redoxin"/>
    <property type="match status" value="1"/>
</dbReference>
<evidence type="ECO:0000259" key="6">
    <source>
        <dbReference type="PROSITE" id="PS51352"/>
    </source>
</evidence>
<feature type="chain" id="PRO_5020253372" evidence="5">
    <location>
        <begin position="24"/>
        <end position="167"/>
    </location>
</feature>
<dbReference type="AlphaFoldDB" id="A0A4U0Q385"/>
<proteinExistence type="predicted"/>
<dbReference type="RefSeq" id="WP_136772430.1">
    <property type="nucleotide sequence ID" value="NZ_CP156074.1"/>
</dbReference>
<dbReference type="InterPro" id="IPR050553">
    <property type="entry name" value="Thioredoxin_ResA/DsbE_sf"/>
</dbReference>
<dbReference type="CDD" id="cd02966">
    <property type="entry name" value="TlpA_like_family"/>
    <property type="match status" value="1"/>
</dbReference>
<keyword evidence="5" id="KW-0732">Signal</keyword>
<dbReference type="InterPro" id="IPR013740">
    <property type="entry name" value="Redoxin"/>
</dbReference>
<name>A0A4U0Q385_9NEIS</name>
<keyword evidence="2" id="KW-0201">Cytochrome c-type biogenesis</keyword>